<dbReference type="InterPro" id="IPR041248">
    <property type="entry name" value="YDG"/>
</dbReference>
<comment type="caution">
    <text evidence="5">The sequence shown here is derived from an EMBL/GenBank/DDBJ whole genome shotgun (WGS) entry which is preliminary data.</text>
</comment>
<dbReference type="PANTHER" id="PTHR12338:SF8">
    <property type="entry name" value="HEME_HEMOPEXIN-BINDING PROTEIN"/>
    <property type="match status" value="1"/>
</dbReference>
<organism evidence="5 6">
    <name type="scientific">Herminiimonas aquatilis</name>
    <dbReference type="NCBI Taxonomy" id="345342"/>
    <lineage>
        <taxon>Bacteria</taxon>
        <taxon>Pseudomonadati</taxon>
        <taxon>Pseudomonadota</taxon>
        <taxon>Betaproteobacteria</taxon>
        <taxon>Burkholderiales</taxon>
        <taxon>Oxalobacteraceae</taxon>
        <taxon>Herminiimonas</taxon>
    </lineage>
</organism>
<feature type="domain" description="Filamentous haemagglutinin FhaB/tRNA nuclease CdiA-like TPS" evidence="4">
    <location>
        <begin position="59"/>
        <end position="171"/>
    </location>
</feature>
<evidence type="ECO:0000259" key="4">
    <source>
        <dbReference type="SMART" id="SM00912"/>
    </source>
</evidence>
<evidence type="ECO:0000313" key="5">
    <source>
        <dbReference type="EMBL" id="MFC7299013.1"/>
    </source>
</evidence>
<reference evidence="6" key="1">
    <citation type="journal article" date="2019" name="Int. J. Syst. Evol. Microbiol.">
        <title>The Global Catalogue of Microorganisms (GCM) 10K type strain sequencing project: providing services to taxonomists for standard genome sequencing and annotation.</title>
        <authorList>
            <consortium name="The Broad Institute Genomics Platform"/>
            <consortium name="The Broad Institute Genome Sequencing Center for Infectious Disease"/>
            <person name="Wu L."/>
            <person name="Ma J."/>
        </authorList>
    </citation>
    <scope>NUCLEOTIDE SEQUENCE [LARGE SCALE GENOMIC DNA]</scope>
    <source>
        <strain evidence="6">CCUG 36956</strain>
    </source>
</reference>
<keyword evidence="3" id="KW-0732">Signal</keyword>
<dbReference type="InterPro" id="IPR011050">
    <property type="entry name" value="Pectin_lyase_fold/virulence"/>
</dbReference>
<accession>A0ABW2J7E4</accession>
<protein>
    <submittedName>
        <fullName evidence="5">Beta strand repeat-containing protein</fullName>
    </submittedName>
</protein>
<dbReference type="Proteomes" id="UP001596379">
    <property type="component" value="Unassembled WGS sequence"/>
</dbReference>
<dbReference type="InterPro" id="IPR011493">
    <property type="entry name" value="GLUG"/>
</dbReference>
<dbReference type="Pfam" id="PF13018">
    <property type="entry name" value="ESPR"/>
    <property type="match status" value="1"/>
</dbReference>
<dbReference type="Pfam" id="PF05860">
    <property type="entry name" value="TPS"/>
    <property type="match status" value="1"/>
</dbReference>
<keyword evidence="6" id="KW-1185">Reference proteome</keyword>
<dbReference type="NCBIfam" id="TIGR01901">
    <property type="entry name" value="adhes_NPXG"/>
    <property type="match status" value="1"/>
</dbReference>
<dbReference type="Pfam" id="PF18657">
    <property type="entry name" value="YDG"/>
    <property type="match status" value="2"/>
</dbReference>
<name>A0ABW2J7E4_9BURK</name>
<dbReference type="PANTHER" id="PTHR12338">
    <property type="entry name" value="AUTOTRANSPORTER"/>
    <property type="match status" value="1"/>
</dbReference>
<gene>
    <name evidence="5" type="ORF">ACFQO0_11270</name>
</gene>
<proteinExistence type="predicted"/>
<dbReference type="InterPro" id="IPR050909">
    <property type="entry name" value="Bact_Autotransporter_VF"/>
</dbReference>
<dbReference type="InterPro" id="IPR024973">
    <property type="entry name" value="ESPR"/>
</dbReference>
<dbReference type="EMBL" id="JBHTCC010000002">
    <property type="protein sequence ID" value="MFC7299013.1"/>
    <property type="molecule type" value="Genomic_DNA"/>
</dbReference>
<dbReference type="Pfam" id="PF07581">
    <property type="entry name" value="Glug"/>
    <property type="match status" value="2"/>
</dbReference>
<evidence type="ECO:0000256" key="2">
    <source>
        <dbReference type="ARBA" id="ARBA00022525"/>
    </source>
</evidence>
<dbReference type="InterPro" id="IPR008638">
    <property type="entry name" value="FhaB/CdiA-like_TPS"/>
</dbReference>
<keyword evidence="2" id="KW-0964">Secreted</keyword>
<evidence type="ECO:0000256" key="1">
    <source>
        <dbReference type="ARBA" id="ARBA00004613"/>
    </source>
</evidence>
<dbReference type="InterPro" id="IPR012334">
    <property type="entry name" value="Pectin_lyas_fold"/>
</dbReference>
<dbReference type="SMART" id="SM00912">
    <property type="entry name" value="Haemagg_act"/>
    <property type="match status" value="1"/>
</dbReference>
<dbReference type="RefSeq" id="WP_382234648.1">
    <property type="nucleotide sequence ID" value="NZ_JBHTCC010000002.1"/>
</dbReference>
<dbReference type="SUPFAM" id="SSF51126">
    <property type="entry name" value="Pectin lyase-like"/>
    <property type="match status" value="1"/>
</dbReference>
<evidence type="ECO:0000256" key="3">
    <source>
        <dbReference type="ARBA" id="ARBA00022729"/>
    </source>
</evidence>
<evidence type="ECO:0000313" key="6">
    <source>
        <dbReference type="Proteomes" id="UP001596379"/>
    </source>
</evidence>
<sequence>MNHIYRSIWNSRSGTFTAVSENTRTGGKQVSAGASVMTEAGFALKALAGSLLLAFGVSSYALPVDGVVVAGSASVASGNGSMTINQSSQNVVLNWQSFNIGAAETVNFVQPNINSVALNRVIGADPSSILGSLSANGKVFLVNPNGILFGKGASVNVGGLVASTLNISDNDFMAGKYTFAGAGGGSILNQGSINADGGYVALLGANVSNEGIINARLGSVALAAGNAITLDVVGDGLLNVAINEGAVHALVSNGGMIQADGGQVLLSAQAAGNLLQTVVNNTGVIQAQTIENHNGVIKLLGDMQSGTVNVDGKLDASAPNGGDGGFIETSAAHVQVKDGARITTAAPQGLTGSWLIDPTDYTIAASGGNITGAALSANLGSTDIIIQSISGGSGTAGNVNVNDTVSWSAHKLTLNAQNNININANLNASATASLALEFGQSAAAVGNTSRVTTSNGASVNLTAGTTNFTTKQGSDGVVKAYTVITSLGAAGSTTAADLQGMNGNTTLNYALGANIDATATSGWNAGAGFVPIGTDPSRFAGIFDGLGHTVSGLFINRTGSNFTGLFGYTAAGSMVRNVGLIGGSVASNMWGTGSLVGALGGTLINSYATGSVYGFQTVGGLVGVIDGGAIVDSHATGNVVGGPNGEAGGLVGLSWGPGGGTVNNSYATGNVSSAVGNVGGLMGINWGTVTGSFATGTVNGTDYIGGLIGNNSNGSVASSYATGAVNGNNRVGGLAGNNSNSITNSYATGAVTGIDDVGGLAGSNNSTITNSYATGIVNGHNFVGGLIGQSVTGNVTNSYSANSQVAGTDSVGGLVGYNNTATINDSYSSSAVSGQSRVGGLFGTTNGGVINSRNYASGNIIGTNSVGGLVGENGFAFYIFDSYATGNVTGVERVGGLVGYNGNNGSIANSYSIGAVSGTTSVGGLVGSNIHTVSNSFWDTQTSGLATSAGGIGMTTAQMHTQANFNSATVANDNVNPGWDFSNTWIGYDGHTSPLLRSFMTALTVTANSATKTYDGLGTTGGNGVTYSTIPNGNLLGTVSYSSGINVGSSTITPGGLYSNQQGYIISYVDGALTVNKADLTLGTSNVSKIYDGSLTAAGTATVASGTLFGSDALSGGTFAFTDKNAGIGTKTVTTTGVTVTDGNSGGNYNVTYTDNTSSTITPKSLTVVGATAQNKVYDGTTLATLVGGTLAGLISGDSVTLIEAGTFATREPGNGIAVAAAVTLAGTSAGNYSVTQPTGLTANITAPVTPAVGNMPDLDTRNQGAITSAVSTTFSMPLQTGMAGEKMLLNRKSSDLTTSTTGDEPVSILSSIVSIPGELIGLNLLIKGDGLKLPSGERSSDEREDKN</sequence>
<dbReference type="Gene3D" id="2.160.20.10">
    <property type="entry name" value="Single-stranded right-handed beta-helix, Pectin lyase-like"/>
    <property type="match status" value="1"/>
</dbReference>
<comment type="subcellular location">
    <subcellularLocation>
        <location evidence="1">Secreted</location>
    </subcellularLocation>
</comment>
<dbReference type="Gene3D" id="2.160.20.110">
    <property type="match status" value="3"/>
</dbReference>